<evidence type="ECO:0000313" key="2">
    <source>
        <dbReference type="Proteomes" id="UP000294933"/>
    </source>
</evidence>
<dbReference type="EMBL" id="ML170267">
    <property type="protein sequence ID" value="TDL15655.1"/>
    <property type="molecule type" value="Genomic_DNA"/>
</dbReference>
<proteinExistence type="predicted"/>
<dbReference type="GO" id="GO:0008080">
    <property type="term" value="F:N-acetyltransferase activity"/>
    <property type="evidence" value="ECO:0007669"/>
    <property type="project" value="TreeGrafter"/>
</dbReference>
<keyword evidence="2" id="KW-1185">Reference proteome</keyword>
<reference evidence="1 2" key="1">
    <citation type="submission" date="2018-06" db="EMBL/GenBank/DDBJ databases">
        <title>A transcriptomic atlas of mushroom development highlights an independent origin of complex multicellularity.</title>
        <authorList>
            <consortium name="DOE Joint Genome Institute"/>
            <person name="Krizsan K."/>
            <person name="Almasi E."/>
            <person name="Merenyi Z."/>
            <person name="Sahu N."/>
            <person name="Viragh M."/>
            <person name="Koszo T."/>
            <person name="Mondo S."/>
            <person name="Kiss B."/>
            <person name="Balint B."/>
            <person name="Kues U."/>
            <person name="Barry K."/>
            <person name="Hegedus J.C."/>
            <person name="Henrissat B."/>
            <person name="Johnson J."/>
            <person name="Lipzen A."/>
            <person name="Ohm R."/>
            <person name="Nagy I."/>
            <person name="Pangilinan J."/>
            <person name="Yan J."/>
            <person name="Xiong Y."/>
            <person name="Grigoriev I.V."/>
            <person name="Hibbett D.S."/>
            <person name="Nagy L.G."/>
        </authorList>
    </citation>
    <scope>NUCLEOTIDE SEQUENCE [LARGE SCALE GENOMIC DNA]</scope>
    <source>
        <strain evidence="1 2">SZMC22713</strain>
    </source>
</reference>
<name>A0A4Y7PKA3_9AGAM</name>
<dbReference type="PANTHER" id="PTHR28037">
    <property type="entry name" value="ALCOHOL O-ACETYLTRANSFERASE 1-RELATED"/>
    <property type="match status" value="1"/>
</dbReference>
<dbReference type="SUPFAM" id="SSF52777">
    <property type="entry name" value="CoA-dependent acyltransferases"/>
    <property type="match status" value="2"/>
</dbReference>
<dbReference type="Proteomes" id="UP000294933">
    <property type="component" value="Unassembled WGS sequence"/>
</dbReference>
<dbReference type="STRING" id="50990.A0A4Y7PKA3"/>
<evidence type="ECO:0008006" key="3">
    <source>
        <dbReference type="Google" id="ProtNLM"/>
    </source>
</evidence>
<dbReference type="InterPro" id="IPR023213">
    <property type="entry name" value="CAT-like_dom_sf"/>
</dbReference>
<accession>A0A4Y7PKA3</accession>
<sequence length="455" mass="49888">MEGYIRKAGILERYHITRHYLGFDSCVIAAAKYQSDHRDAPLKLDRSVLFPALASLIQNHAGLAVTIIGERNGTKAPGYARLKSVELNSVVRFVDEGSEEGDHDLQCLFEDEFTRGFETSADKPLWRLAVMNDGTVVFAWHHAIGDGLSGPAFHKNLLEALNAITLTPSEPASEHDSLVQVPLSNALQPAIEDMTDLTVSWSTLLYQIYNTFLPTAWLRSAVWSGNKVQAPTLRNNVRLLRIPPSTVQSLHTRCKENGASITGAIHTIALCTISPLVAASNPQKYKNVSTFTSVSLRPFSGVSKMVMCDHVSGYHIDVDLPRTGFQWTTAAEFTRTLHSSIESTREVIGSLKYLFGRYEVYFKGKIGAKREGGFEVSNLGPFGDVRETEEGWRIEEVYFAQNDGVQGSAIKVNVAGDPEGGMGICVTWGEGAVDTAFGDAFVRGFEDGLKGLAKQ</sequence>
<evidence type="ECO:0000313" key="1">
    <source>
        <dbReference type="EMBL" id="TDL15655.1"/>
    </source>
</evidence>
<dbReference type="Gene3D" id="3.30.559.10">
    <property type="entry name" value="Chloramphenicol acetyltransferase-like domain"/>
    <property type="match status" value="1"/>
</dbReference>
<dbReference type="InterPro" id="IPR010828">
    <property type="entry name" value="Atf2/Sli1-like"/>
</dbReference>
<dbReference type="PANTHER" id="PTHR28037:SF1">
    <property type="entry name" value="ALCOHOL O-ACETYLTRANSFERASE 1-RELATED"/>
    <property type="match status" value="1"/>
</dbReference>
<organism evidence="1 2">
    <name type="scientific">Rickenella mellea</name>
    <dbReference type="NCBI Taxonomy" id="50990"/>
    <lineage>
        <taxon>Eukaryota</taxon>
        <taxon>Fungi</taxon>
        <taxon>Dikarya</taxon>
        <taxon>Basidiomycota</taxon>
        <taxon>Agaricomycotina</taxon>
        <taxon>Agaricomycetes</taxon>
        <taxon>Hymenochaetales</taxon>
        <taxon>Rickenellaceae</taxon>
        <taxon>Rickenella</taxon>
    </lineage>
</organism>
<gene>
    <name evidence="1" type="ORF">BD410DRAFT_756176</name>
</gene>
<dbReference type="AlphaFoldDB" id="A0A4Y7PKA3"/>
<dbReference type="VEuPathDB" id="FungiDB:BD410DRAFT_756176"/>
<dbReference type="OrthoDB" id="2150604at2759"/>
<dbReference type="InterPro" id="IPR052058">
    <property type="entry name" value="Alcohol_O-acetyltransferase"/>
</dbReference>
<protein>
    <recommendedName>
        <fullName evidence="3">Alcohol acetyltransferase</fullName>
    </recommendedName>
</protein>
<dbReference type="Pfam" id="PF07247">
    <property type="entry name" value="AATase"/>
    <property type="match status" value="1"/>
</dbReference>